<dbReference type="GO" id="GO:0003677">
    <property type="term" value="F:DNA binding"/>
    <property type="evidence" value="ECO:0007669"/>
    <property type="project" value="UniProtKB-KW"/>
</dbReference>
<dbReference type="Gene3D" id="1.10.1660.10">
    <property type="match status" value="1"/>
</dbReference>
<evidence type="ECO:0000256" key="4">
    <source>
        <dbReference type="ARBA" id="ARBA00023163"/>
    </source>
</evidence>
<keyword evidence="3" id="KW-0238">DNA-binding</keyword>
<sequence length="278" mass="32002">MDDSLTINEVVRRTGLSSRALRFYEARAMIAPLRTGSGRRIYCAADLERIHQIITLKKAGLTLKQIGILLDHKPINLDDLLRQQLEILDGKSREIATAQTNLKTALSRIENGELLDAATLCSLIKDGDNMMMEEKWMKVIDRYYSPQEQKEWTEHVGDKMEMFNQEDYNAHWQALSGRIEAAMPLDPASDKALGFVREWFTLLEPFSKVATPQMWTQSRKLYEKMPEWENDVETSFSSKVWQFIREATGAAMRAGKDIGPIPDWMRDQFNSPSNRQND</sequence>
<proteinExistence type="predicted"/>
<dbReference type="InterPro" id="IPR047057">
    <property type="entry name" value="MerR_fam"/>
</dbReference>
<name>A0A3B0RGN4_9ZZZZ</name>
<keyword evidence="4" id="KW-0804">Transcription</keyword>
<evidence type="ECO:0000256" key="1">
    <source>
        <dbReference type="ARBA" id="ARBA00022491"/>
    </source>
</evidence>
<dbReference type="PROSITE" id="PS50937">
    <property type="entry name" value="HTH_MERR_2"/>
    <property type="match status" value="1"/>
</dbReference>
<dbReference type="InterPro" id="IPR012925">
    <property type="entry name" value="TipAS_dom"/>
</dbReference>
<accession>A0A3B0RGN4</accession>
<dbReference type="GO" id="GO:0003700">
    <property type="term" value="F:DNA-binding transcription factor activity"/>
    <property type="evidence" value="ECO:0007669"/>
    <property type="project" value="InterPro"/>
</dbReference>
<evidence type="ECO:0000313" key="6">
    <source>
        <dbReference type="EMBL" id="VAV91032.1"/>
    </source>
</evidence>
<evidence type="ECO:0000259" key="5">
    <source>
        <dbReference type="PROSITE" id="PS50937"/>
    </source>
</evidence>
<dbReference type="CDD" id="cd00592">
    <property type="entry name" value="HTH_MerR-like"/>
    <property type="match status" value="1"/>
</dbReference>
<dbReference type="PANTHER" id="PTHR30204:SF69">
    <property type="entry name" value="MERR-FAMILY TRANSCRIPTIONAL REGULATOR"/>
    <property type="match status" value="1"/>
</dbReference>
<reference evidence="6" key="1">
    <citation type="submission" date="2018-06" db="EMBL/GenBank/DDBJ databases">
        <authorList>
            <person name="Zhirakovskaya E."/>
        </authorList>
    </citation>
    <scope>NUCLEOTIDE SEQUENCE</scope>
</reference>
<keyword evidence="2" id="KW-0805">Transcription regulation</keyword>
<dbReference type="Pfam" id="PF07739">
    <property type="entry name" value="TipAS"/>
    <property type="match status" value="1"/>
</dbReference>
<feature type="domain" description="HTH merR-type" evidence="5">
    <location>
        <begin position="4"/>
        <end position="72"/>
    </location>
</feature>
<organism evidence="6">
    <name type="scientific">hydrothermal vent metagenome</name>
    <dbReference type="NCBI Taxonomy" id="652676"/>
    <lineage>
        <taxon>unclassified sequences</taxon>
        <taxon>metagenomes</taxon>
        <taxon>ecological metagenomes</taxon>
    </lineage>
</organism>
<dbReference type="EMBL" id="UOEF01000116">
    <property type="protein sequence ID" value="VAV91032.1"/>
    <property type="molecule type" value="Genomic_DNA"/>
</dbReference>
<gene>
    <name evidence="6" type="ORF">MNBD_ALPHA04-438</name>
</gene>
<evidence type="ECO:0000256" key="3">
    <source>
        <dbReference type="ARBA" id="ARBA00023125"/>
    </source>
</evidence>
<protein>
    <recommendedName>
        <fullName evidence="5">HTH merR-type domain-containing protein</fullName>
    </recommendedName>
</protein>
<dbReference type="Pfam" id="PF13411">
    <property type="entry name" value="MerR_1"/>
    <property type="match status" value="1"/>
</dbReference>
<dbReference type="InterPro" id="IPR009061">
    <property type="entry name" value="DNA-bd_dom_put_sf"/>
</dbReference>
<keyword evidence="1" id="KW-0678">Repressor</keyword>
<evidence type="ECO:0000256" key="2">
    <source>
        <dbReference type="ARBA" id="ARBA00023015"/>
    </source>
</evidence>
<dbReference type="SUPFAM" id="SSF46955">
    <property type="entry name" value="Putative DNA-binding domain"/>
    <property type="match status" value="1"/>
</dbReference>
<dbReference type="SMART" id="SM00422">
    <property type="entry name" value="HTH_MERR"/>
    <property type="match status" value="1"/>
</dbReference>
<dbReference type="AlphaFoldDB" id="A0A3B0RGN4"/>
<dbReference type="PANTHER" id="PTHR30204">
    <property type="entry name" value="REDOX-CYCLING DRUG-SENSING TRANSCRIPTIONAL ACTIVATOR SOXR"/>
    <property type="match status" value="1"/>
</dbReference>
<dbReference type="InterPro" id="IPR000551">
    <property type="entry name" value="MerR-type_HTH_dom"/>
</dbReference>